<comment type="caution">
    <text evidence="1">The sequence shown here is derived from an EMBL/GenBank/DDBJ whole genome shotgun (WGS) entry which is preliminary data.</text>
</comment>
<organism evidence="1 2">
    <name type="scientific">Aphanomyces astaci</name>
    <name type="common">Crayfish plague agent</name>
    <dbReference type="NCBI Taxonomy" id="112090"/>
    <lineage>
        <taxon>Eukaryota</taxon>
        <taxon>Sar</taxon>
        <taxon>Stramenopiles</taxon>
        <taxon>Oomycota</taxon>
        <taxon>Saprolegniomycetes</taxon>
        <taxon>Saprolegniales</taxon>
        <taxon>Verrucalvaceae</taxon>
        <taxon>Aphanomyces</taxon>
    </lineage>
</organism>
<protein>
    <submittedName>
        <fullName evidence="1">Uncharacterized protein</fullName>
    </submittedName>
</protein>
<accession>A0A6A5AR96</accession>
<evidence type="ECO:0000313" key="2">
    <source>
        <dbReference type="Proteomes" id="UP000469452"/>
    </source>
</evidence>
<dbReference type="AlphaFoldDB" id="A0A6A5AR96"/>
<proteinExistence type="predicted"/>
<evidence type="ECO:0000313" key="1">
    <source>
        <dbReference type="EMBL" id="KAF0758709.1"/>
    </source>
</evidence>
<dbReference type="Proteomes" id="UP000469452">
    <property type="component" value="Unassembled WGS sequence"/>
</dbReference>
<sequence length="199" mass="22661">MKDELPHKQIIVFEAQYHLASQSEFSTALAPDMSDTIVERYSNSSSSVGKLVAVLRWANVAANRGTLKADLQLCWATKLFHRGPPLLEDGEDLHGFPDVVPPSWVRWLQEHLQWQGMHSEPLASSVDLSFAQAIQPPHPDGDPFYVFDKTAKRLRAHLAIGTAECQKQWQLQRTFPRPLVLVLWFGLYGVQLHRQQQRT</sequence>
<name>A0A6A5AR96_APHAT</name>
<dbReference type="VEuPathDB" id="FungiDB:H257_18950"/>
<dbReference type="EMBL" id="VJMI01009544">
    <property type="protein sequence ID" value="KAF0758709.1"/>
    <property type="molecule type" value="Genomic_DNA"/>
</dbReference>
<gene>
    <name evidence="1" type="ORF">AaE_003850</name>
</gene>
<reference evidence="1 2" key="1">
    <citation type="submission" date="2019-06" db="EMBL/GenBank/DDBJ databases">
        <title>Genomics analysis of Aphanomyces spp. identifies a new class of oomycete effector associated with host adaptation.</title>
        <authorList>
            <person name="Gaulin E."/>
        </authorList>
    </citation>
    <scope>NUCLEOTIDE SEQUENCE [LARGE SCALE GENOMIC DNA]</scope>
    <source>
        <strain evidence="1 2">E</strain>
    </source>
</reference>